<dbReference type="Proteomes" id="UP000786693">
    <property type="component" value="Unassembled WGS sequence"/>
</dbReference>
<reference evidence="1 2" key="1">
    <citation type="submission" date="2021-05" db="EMBL/GenBank/DDBJ databases">
        <title>Bacteria Genome sequencing.</title>
        <authorList>
            <person name="Takabe Y."/>
            <person name="Nakajima Y."/>
            <person name="Suzuki S."/>
            <person name="Shiozaki T."/>
        </authorList>
    </citation>
    <scope>NUCLEOTIDE SEQUENCE [LARGE SCALE GENOMIC DNA]</scope>
    <source>
        <strain evidence="1 2">AI_62</strain>
    </source>
</reference>
<evidence type="ECO:0000313" key="2">
    <source>
        <dbReference type="Proteomes" id="UP000786693"/>
    </source>
</evidence>
<organism evidence="1 2">
    <name type="scientific">Jannaschia pagri</name>
    <dbReference type="NCBI Taxonomy" id="2829797"/>
    <lineage>
        <taxon>Bacteria</taxon>
        <taxon>Pseudomonadati</taxon>
        <taxon>Pseudomonadota</taxon>
        <taxon>Alphaproteobacteria</taxon>
        <taxon>Rhodobacterales</taxon>
        <taxon>Roseobacteraceae</taxon>
        <taxon>Jannaschia</taxon>
    </lineage>
</organism>
<gene>
    <name evidence="1" type="ORF">JANAI62_35090</name>
</gene>
<dbReference type="EMBL" id="BPFH01000008">
    <property type="protein sequence ID" value="GIT96886.1"/>
    <property type="molecule type" value="Genomic_DNA"/>
</dbReference>
<proteinExistence type="predicted"/>
<evidence type="ECO:0000313" key="1">
    <source>
        <dbReference type="EMBL" id="GIT96886.1"/>
    </source>
</evidence>
<protein>
    <submittedName>
        <fullName evidence="1">Membrane protein</fullName>
    </submittedName>
</protein>
<dbReference type="RefSeq" id="WP_220750378.1">
    <property type="nucleotide sequence ID" value="NZ_BPFH01000008.1"/>
</dbReference>
<comment type="caution">
    <text evidence="1">The sequence shown here is derived from an EMBL/GenBank/DDBJ whole genome shotgun (WGS) entry which is preliminary data.</text>
</comment>
<name>A0ABQ4NRB3_9RHOB</name>
<accession>A0ABQ4NRB3</accession>
<sequence>MTAHGPFSDEDLTRFLDGEASPEDIAAIVVAQDTDLDLRRRLDRLRVLGDMAAMASAPVLASAPSVPADLVQGRSKRSPWPVRLGLAASLVLGVLIGAFGGARQGPDDWMAYVAAYQALYTEETLSSLPAAQTVTDAGLAQALGRDLPPVDVEGLSFRRAQLLGYEGQPLVQMAFLTEGGAPVALCIIALPRQDDSPLRMTQLEGMQAAHWTDGGYGYLLIGGDEQAVIRTAALDVLDDL</sequence>
<keyword evidence="2" id="KW-1185">Reference proteome</keyword>